<dbReference type="InterPro" id="IPR009057">
    <property type="entry name" value="Homeodomain-like_sf"/>
</dbReference>
<dbReference type="InterPro" id="IPR018060">
    <property type="entry name" value="HTH_AraC"/>
</dbReference>
<dbReference type="SUPFAM" id="SSF46689">
    <property type="entry name" value="Homeodomain-like"/>
    <property type="match status" value="1"/>
</dbReference>
<keyword evidence="5" id="KW-1185">Reference proteome</keyword>
<feature type="domain" description="HTH araC/xylS-type" evidence="3">
    <location>
        <begin position="208"/>
        <end position="306"/>
    </location>
</feature>
<proteinExistence type="predicted"/>
<dbReference type="InterPro" id="IPR002818">
    <property type="entry name" value="DJ-1/PfpI"/>
</dbReference>
<evidence type="ECO:0000259" key="3">
    <source>
        <dbReference type="PROSITE" id="PS01124"/>
    </source>
</evidence>
<dbReference type="GO" id="GO:0003700">
    <property type="term" value="F:DNA-binding transcription factor activity"/>
    <property type="evidence" value="ECO:0007669"/>
    <property type="project" value="InterPro"/>
</dbReference>
<protein>
    <recommendedName>
        <fullName evidence="3">HTH araC/xylS-type domain-containing protein</fullName>
    </recommendedName>
</protein>
<dbReference type="InterPro" id="IPR029062">
    <property type="entry name" value="Class_I_gatase-like"/>
</dbReference>
<dbReference type="Pfam" id="PF12833">
    <property type="entry name" value="HTH_18"/>
    <property type="match status" value="1"/>
</dbReference>
<keyword evidence="1" id="KW-0805">Transcription regulation</keyword>
<dbReference type="RefSeq" id="WP_110438837.1">
    <property type="nucleotide sequence ID" value="NZ_CP046393.1"/>
</dbReference>
<evidence type="ECO:0000313" key="4">
    <source>
        <dbReference type="EMBL" id="PXZ00695.1"/>
    </source>
</evidence>
<dbReference type="Gene3D" id="1.10.10.60">
    <property type="entry name" value="Homeodomain-like"/>
    <property type="match status" value="2"/>
</dbReference>
<comment type="caution">
    <text evidence="4">The sequence shown here is derived from an EMBL/GenBank/DDBJ whole genome shotgun (WGS) entry which is preliminary data.</text>
</comment>
<gene>
    <name evidence="4" type="ORF">DK869_04665</name>
</gene>
<sequence>MMTNQFNLKIVIISYSDHQQTAINGLIDLFNLAEYACNSFKKIQVKVISNDHDFTNFLAKQDVIIIPPCMSGIHTPDNIGEIINFIRHHHSQQSIIAAICVGTFILAETGLLNGKEATTHWLYADTLKKKFPKIIVNKSKLLVDNETLITSGGIMSWVDIGLYIVEKFFGHHIMLKTTQFMNVDPPRDLQNQYMSFFPKLDHNDTAILKAQYWLMNADIHDINVKNLVIQSGLEERTFLRRFKKATKLLPKNYIQNFCIEYAKGLLETTDMPIEQISWNLGYANSSSFRKNFTKITCLTPRDYRNKYKIRSR</sequence>
<name>A0A318N2E2_9PROT</name>
<dbReference type="CDD" id="cd01653">
    <property type="entry name" value="GATase1"/>
    <property type="match status" value="1"/>
</dbReference>
<dbReference type="Pfam" id="PF01965">
    <property type="entry name" value="DJ-1_PfpI"/>
    <property type="match status" value="1"/>
</dbReference>
<evidence type="ECO:0000313" key="5">
    <source>
        <dbReference type="Proteomes" id="UP000247565"/>
    </source>
</evidence>
<dbReference type="PANTHER" id="PTHR43130:SF3">
    <property type="entry name" value="HTH-TYPE TRANSCRIPTIONAL REGULATOR RV1931C"/>
    <property type="match status" value="1"/>
</dbReference>
<dbReference type="EMBL" id="QGLT01000002">
    <property type="protein sequence ID" value="PXZ00695.1"/>
    <property type="molecule type" value="Genomic_DNA"/>
</dbReference>
<dbReference type="OrthoDB" id="9793422at2"/>
<organism evidence="4 5">
    <name type="scientific">Commensalibacter melissae</name>
    <dbReference type="NCBI Taxonomy" id="2070537"/>
    <lineage>
        <taxon>Bacteria</taxon>
        <taxon>Pseudomonadati</taxon>
        <taxon>Pseudomonadota</taxon>
        <taxon>Alphaproteobacteria</taxon>
        <taxon>Acetobacterales</taxon>
        <taxon>Acetobacteraceae</taxon>
    </lineage>
</organism>
<accession>A0A318N2E2</accession>
<keyword evidence="2" id="KW-0804">Transcription</keyword>
<dbReference type="SUPFAM" id="SSF52317">
    <property type="entry name" value="Class I glutamine amidotransferase-like"/>
    <property type="match status" value="1"/>
</dbReference>
<dbReference type="PROSITE" id="PS01124">
    <property type="entry name" value="HTH_ARAC_FAMILY_2"/>
    <property type="match status" value="1"/>
</dbReference>
<dbReference type="AlphaFoldDB" id="A0A318N2E2"/>
<evidence type="ECO:0000256" key="2">
    <source>
        <dbReference type="ARBA" id="ARBA00023163"/>
    </source>
</evidence>
<dbReference type="SMART" id="SM00342">
    <property type="entry name" value="HTH_ARAC"/>
    <property type="match status" value="1"/>
</dbReference>
<dbReference type="PANTHER" id="PTHR43130">
    <property type="entry name" value="ARAC-FAMILY TRANSCRIPTIONAL REGULATOR"/>
    <property type="match status" value="1"/>
</dbReference>
<dbReference type="Proteomes" id="UP000247565">
    <property type="component" value="Unassembled WGS sequence"/>
</dbReference>
<dbReference type="GO" id="GO:0043565">
    <property type="term" value="F:sequence-specific DNA binding"/>
    <property type="evidence" value="ECO:0007669"/>
    <property type="project" value="InterPro"/>
</dbReference>
<dbReference type="InterPro" id="IPR052158">
    <property type="entry name" value="INH-QAR"/>
</dbReference>
<dbReference type="Gene3D" id="3.40.50.880">
    <property type="match status" value="1"/>
</dbReference>
<reference evidence="4 5" key="1">
    <citation type="submission" date="2018-05" db="EMBL/GenBank/DDBJ databases">
        <title>Reference genomes for bee gut microbiota database.</title>
        <authorList>
            <person name="Ellegaard K.M."/>
        </authorList>
    </citation>
    <scope>NUCLEOTIDE SEQUENCE [LARGE SCALE GENOMIC DNA]</scope>
    <source>
        <strain evidence="4 5">ESL0284</strain>
    </source>
</reference>
<evidence type="ECO:0000256" key="1">
    <source>
        <dbReference type="ARBA" id="ARBA00023015"/>
    </source>
</evidence>